<evidence type="ECO:0000313" key="1">
    <source>
        <dbReference type="EMBL" id="KAK1146947.1"/>
    </source>
</evidence>
<protein>
    <submittedName>
        <fullName evidence="1">Uncharacterized protein</fullName>
    </submittedName>
</protein>
<keyword evidence="2" id="KW-1185">Reference proteome</keyword>
<dbReference type="EMBL" id="JAOPJF010000014">
    <property type="protein sequence ID" value="KAK1146947.1"/>
    <property type="molecule type" value="Genomic_DNA"/>
</dbReference>
<comment type="caution">
    <text evidence="1">The sequence shown here is derived from an EMBL/GenBank/DDBJ whole genome shotgun (WGS) entry which is preliminary data.</text>
</comment>
<proteinExistence type="predicted"/>
<name>A0ACC3B955_9EURO</name>
<accession>A0ACC3B955</accession>
<sequence length="623" mass="69000">MAFFTQGIALLLTLLLSLVSWTHAWDHQAKATGNTVRFNLTLTWEDHAPAGASRKMILTNGQFPGPLLEVDQGDDVEVTVENQLPQATTVHFHGIPQINTPWSDGTPGLSQQLIPPGGRFLYKWRATDYGSYWYHAHARGQLEDGLYGPIYIRPDRSVERPFERITTDRKTLRAMHKAERKTKPIILSDWRQLTSEELWAAEKASGLDAMCANALLINGKGSISCLGRENLRSLLSDARKEVLGDNITDIGCIPPVNVGAQGDYQHDLSALPPSVFSGCTPSHGSTEKIFVEPDAKYVSYDLISAAGISSVIFSIDEHPIYIYAVDGRYVEPVLADAIAVPNGARYSVLIELDKPAGNYTVRLANHGLNQIIHTTAIMSYDTILTTQEGSSTPSIHVGGDVISENYTLADETAWVPFQVEIPSQEVAQTHVLEIDHYGQSYRWTMGNSSYPLSLEEASPLLLEPTSAEHDLSIQTRNGTWVDLVFHVVSTLQPPHPIHKHSNKFFVIGHGDGEWNYTSVAEAAEAIPDSFNFENPQIRDTFITPGASTGPSWLAIRYQVINPGAFLLHCHIQVHYSGGMAMNILDGVDKWPEVPEEYRGDSSGFKSERTRTWLDWLLEAVTSF</sequence>
<reference evidence="1 2" key="1">
    <citation type="journal article" date="2023" name="ACS Omega">
        <title>Identification of the Neoaspergillic Acid Biosynthesis Gene Cluster by Establishing an In Vitro CRISPR-Ribonucleoprotein Genetic System in Aspergillus melleus.</title>
        <authorList>
            <person name="Yuan B."/>
            <person name="Grau M.F."/>
            <person name="Murata R.M."/>
            <person name="Torok T."/>
            <person name="Venkateswaran K."/>
            <person name="Stajich J.E."/>
            <person name="Wang C.C.C."/>
        </authorList>
    </citation>
    <scope>NUCLEOTIDE SEQUENCE [LARGE SCALE GENOMIC DNA]</scope>
    <source>
        <strain evidence="1 2">IMV 1140</strain>
    </source>
</reference>
<organism evidence="1 2">
    <name type="scientific">Aspergillus melleus</name>
    <dbReference type="NCBI Taxonomy" id="138277"/>
    <lineage>
        <taxon>Eukaryota</taxon>
        <taxon>Fungi</taxon>
        <taxon>Dikarya</taxon>
        <taxon>Ascomycota</taxon>
        <taxon>Pezizomycotina</taxon>
        <taxon>Eurotiomycetes</taxon>
        <taxon>Eurotiomycetidae</taxon>
        <taxon>Eurotiales</taxon>
        <taxon>Aspergillaceae</taxon>
        <taxon>Aspergillus</taxon>
        <taxon>Aspergillus subgen. Circumdati</taxon>
    </lineage>
</organism>
<gene>
    <name evidence="1" type="ORF">N8T08_002274</name>
</gene>
<evidence type="ECO:0000313" key="2">
    <source>
        <dbReference type="Proteomes" id="UP001177260"/>
    </source>
</evidence>
<dbReference type="Proteomes" id="UP001177260">
    <property type="component" value="Unassembled WGS sequence"/>
</dbReference>